<protein>
    <submittedName>
        <fullName evidence="2">DUF2227 family putative metal-binding protein</fullName>
    </submittedName>
</protein>
<proteinExistence type="predicted"/>
<dbReference type="InterPro" id="IPR019250">
    <property type="entry name" value="DUF2227_metal-bd"/>
</dbReference>
<feature type="transmembrane region" description="Helical" evidence="1">
    <location>
        <begin position="127"/>
        <end position="149"/>
    </location>
</feature>
<organism evidence="2 3">
    <name type="scientific">Methanococcoides cohabitans</name>
    <dbReference type="NCBI Taxonomy" id="3136559"/>
    <lineage>
        <taxon>Archaea</taxon>
        <taxon>Methanobacteriati</taxon>
        <taxon>Methanobacteriota</taxon>
        <taxon>Stenosarchaea group</taxon>
        <taxon>Methanomicrobia</taxon>
        <taxon>Methanosarcinales</taxon>
        <taxon>Methanosarcinaceae</taxon>
        <taxon>Methanococcoides</taxon>
    </lineage>
</organism>
<keyword evidence="1" id="KW-0472">Membrane</keyword>
<gene>
    <name evidence="2" type="ORF">WOA13_02305</name>
</gene>
<keyword evidence="3" id="KW-1185">Reference proteome</keyword>
<evidence type="ECO:0000313" key="2">
    <source>
        <dbReference type="EMBL" id="MEL4304673.1"/>
    </source>
</evidence>
<feature type="transmembrane region" description="Helical" evidence="1">
    <location>
        <begin position="40"/>
        <end position="61"/>
    </location>
</feature>
<dbReference type="PANTHER" id="PTHR39085:SF1">
    <property type="entry name" value="SLL0924 PROTEIN"/>
    <property type="match status" value="1"/>
</dbReference>
<comment type="caution">
    <text evidence="2">The sequence shown here is derived from an EMBL/GenBank/DDBJ whole genome shotgun (WGS) entry which is preliminary data.</text>
</comment>
<dbReference type="PANTHER" id="PTHR39085">
    <property type="entry name" value="SLL0924 PROTEIN"/>
    <property type="match status" value="1"/>
</dbReference>
<reference evidence="2 3" key="1">
    <citation type="submission" date="2024-04" db="EMBL/GenBank/DDBJ databases">
        <title>Methanococcoides sp. LMO-2.</title>
        <authorList>
            <person name="Liang L."/>
        </authorList>
    </citation>
    <scope>NUCLEOTIDE SEQUENCE [LARGE SCALE GENOMIC DNA]</scope>
    <source>
        <strain evidence="2 3">LMO-2</strain>
    </source>
</reference>
<keyword evidence="1" id="KW-1133">Transmembrane helix</keyword>
<feature type="transmembrane region" description="Helical" evidence="1">
    <location>
        <begin position="95"/>
        <end position="115"/>
    </location>
</feature>
<keyword evidence="1" id="KW-0812">Transmembrane</keyword>
<dbReference type="RefSeq" id="WP_342126382.1">
    <property type="nucleotide sequence ID" value="NZ_JBCAUS010000002.1"/>
</dbReference>
<accession>A0ABU9KUN0</accession>
<name>A0ABU9KUN0_9EURY</name>
<dbReference type="Proteomes" id="UP001396646">
    <property type="component" value="Unassembled WGS sequence"/>
</dbReference>
<feature type="transmembrane region" description="Helical" evidence="1">
    <location>
        <begin position="9"/>
        <end position="28"/>
    </location>
</feature>
<sequence>MPDAKTHDAINIGTMIAILAGLSYLVIWEKNSIAVRYLNSYTIALFSMSYLFGTFFLSPDLDIESTPYKRWGVLRFIWWPYKVIFKHRGISHNPILGPLSIVANLAVIVALLLLLAGVDLHTVPLRFAVVAIVGVMLSIEVHIISDFLVSKMKDPF</sequence>
<evidence type="ECO:0000313" key="3">
    <source>
        <dbReference type="Proteomes" id="UP001396646"/>
    </source>
</evidence>
<dbReference type="Pfam" id="PF09988">
    <property type="entry name" value="DUF2227"/>
    <property type="match status" value="1"/>
</dbReference>
<evidence type="ECO:0000256" key="1">
    <source>
        <dbReference type="SAM" id="Phobius"/>
    </source>
</evidence>
<dbReference type="EMBL" id="JBCAUS010000002">
    <property type="protein sequence ID" value="MEL4304673.1"/>
    <property type="molecule type" value="Genomic_DNA"/>
</dbReference>